<sequence>MPVEIYQPSYGELQPTDHKHVGANNSQLDVKGCVTLKLSNNQTTITELPAIHSLGLIYQIPRTFSIRSIDTHHDSTLRLLREDIVREYTQLFLENRKLP</sequence>
<protein>
    <submittedName>
        <fullName evidence="1">Uncharacterized protein</fullName>
    </submittedName>
</protein>
<gene>
    <name evidence="1" type="ORF">SNE40_001486</name>
</gene>
<dbReference type="Proteomes" id="UP001347796">
    <property type="component" value="Unassembled WGS sequence"/>
</dbReference>
<evidence type="ECO:0000313" key="2">
    <source>
        <dbReference type="Proteomes" id="UP001347796"/>
    </source>
</evidence>
<dbReference type="AlphaFoldDB" id="A0AAN8KHP0"/>
<name>A0AAN8KHP0_PATCE</name>
<proteinExistence type="predicted"/>
<organism evidence="1 2">
    <name type="scientific">Patella caerulea</name>
    <name type="common">Rayed Mediterranean limpet</name>
    <dbReference type="NCBI Taxonomy" id="87958"/>
    <lineage>
        <taxon>Eukaryota</taxon>
        <taxon>Metazoa</taxon>
        <taxon>Spiralia</taxon>
        <taxon>Lophotrochozoa</taxon>
        <taxon>Mollusca</taxon>
        <taxon>Gastropoda</taxon>
        <taxon>Patellogastropoda</taxon>
        <taxon>Patelloidea</taxon>
        <taxon>Patellidae</taxon>
        <taxon>Patella</taxon>
    </lineage>
</organism>
<accession>A0AAN8KHP0</accession>
<keyword evidence="2" id="KW-1185">Reference proteome</keyword>
<comment type="caution">
    <text evidence="1">The sequence shown here is derived from an EMBL/GenBank/DDBJ whole genome shotgun (WGS) entry which is preliminary data.</text>
</comment>
<dbReference type="EMBL" id="JAZGQO010000001">
    <property type="protein sequence ID" value="KAK6196221.1"/>
    <property type="molecule type" value="Genomic_DNA"/>
</dbReference>
<reference evidence="1 2" key="1">
    <citation type="submission" date="2024-01" db="EMBL/GenBank/DDBJ databases">
        <title>The genome of the rayed Mediterranean limpet Patella caerulea (Linnaeus, 1758).</title>
        <authorList>
            <person name="Anh-Thu Weber A."/>
            <person name="Halstead-Nussloch G."/>
        </authorList>
    </citation>
    <scope>NUCLEOTIDE SEQUENCE [LARGE SCALE GENOMIC DNA]</scope>
    <source>
        <strain evidence="1">AATW-2023a</strain>
        <tissue evidence="1">Whole specimen</tissue>
    </source>
</reference>
<evidence type="ECO:0000313" key="1">
    <source>
        <dbReference type="EMBL" id="KAK6196221.1"/>
    </source>
</evidence>